<feature type="region of interest" description="Disordered" evidence="1">
    <location>
        <begin position="63"/>
        <end position="119"/>
    </location>
</feature>
<dbReference type="Proteomes" id="UP001218188">
    <property type="component" value="Unassembled WGS sequence"/>
</dbReference>
<feature type="transmembrane region" description="Helical" evidence="2">
    <location>
        <begin position="298"/>
        <end position="319"/>
    </location>
</feature>
<comment type="caution">
    <text evidence="3">The sequence shown here is derived from an EMBL/GenBank/DDBJ whole genome shotgun (WGS) entry which is preliminary data.</text>
</comment>
<dbReference type="EMBL" id="JARJCM010000002">
    <property type="protein sequence ID" value="KAJ7047218.1"/>
    <property type="molecule type" value="Genomic_DNA"/>
</dbReference>
<feature type="region of interest" description="Disordered" evidence="1">
    <location>
        <begin position="334"/>
        <end position="393"/>
    </location>
</feature>
<evidence type="ECO:0000313" key="3">
    <source>
        <dbReference type="EMBL" id="KAJ7047218.1"/>
    </source>
</evidence>
<name>A0AAD6TJH2_9AGAR</name>
<protein>
    <submittedName>
        <fullName evidence="3">Uncharacterized protein</fullName>
    </submittedName>
</protein>
<dbReference type="AlphaFoldDB" id="A0AAD6TJH2"/>
<evidence type="ECO:0000256" key="1">
    <source>
        <dbReference type="SAM" id="MobiDB-lite"/>
    </source>
</evidence>
<feature type="compositionally biased region" description="Acidic residues" evidence="1">
    <location>
        <begin position="177"/>
        <end position="186"/>
    </location>
</feature>
<keyword evidence="2" id="KW-1133">Transmembrane helix</keyword>
<evidence type="ECO:0000256" key="2">
    <source>
        <dbReference type="SAM" id="Phobius"/>
    </source>
</evidence>
<accession>A0AAD6TJH2</accession>
<feature type="region of interest" description="Disordered" evidence="1">
    <location>
        <begin position="148"/>
        <end position="188"/>
    </location>
</feature>
<evidence type="ECO:0000313" key="4">
    <source>
        <dbReference type="Proteomes" id="UP001218188"/>
    </source>
</evidence>
<keyword evidence="2" id="KW-0812">Transmembrane</keyword>
<gene>
    <name evidence="3" type="ORF">C8F04DRAFT_1227282</name>
</gene>
<sequence>MWKSQLSAQSEARRTLDLAVKKREMGAQVASKFAQLARTIPGHRILVSHKSDEVKLPVSHFGPHSTLLPVPPSPRTNSPRASPPHVYLAFQPVPSSRKKSPDFSSVASSSSPLLSSAPPLGPGFVRQLHSTDKVAYIGNLRRLLLPTKKTSKIRPNRMVQLGMEQPPEDPPPPPGGVEEDDEDGEGDLNIGDGAVSWFTLFLLGNVLFGLTKHIWGTGGSRGSAVLCDLPTAEGSATIPGLLGQRPLPQPLSAEQIKVARALDPEVPTLVRHVADIASFHSVAPTPSKVHRIFVSRRAYILFGVLPGLGFLLAVLRLLLPLSANRNLVQINPVPPPAAVEHEQDEANGNVEDPGPLPSPPTTPHRFRVPPAPHPSPVSPRRQRPRAPLPFRDAATQVTCNGMLELVRARTAERTVREEEKQDGDKYGVGERKERVRVVQRRMWRLLYELRRGDAAEAAEDEEAAVADDDEDM</sequence>
<organism evidence="3 4">
    <name type="scientific">Mycena alexandri</name>
    <dbReference type="NCBI Taxonomy" id="1745969"/>
    <lineage>
        <taxon>Eukaryota</taxon>
        <taxon>Fungi</taxon>
        <taxon>Dikarya</taxon>
        <taxon>Basidiomycota</taxon>
        <taxon>Agaricomycotina</taxon>
        <taxon>Agaricomycetes</taxon>
        <taxon>Agaricomycetidae</taxon>
        <taxon>Agaricales</taxon>
        <taxon>Marasmiineae</taxon>
        <taxon>Mycenaceae</taxon>
        <taxon>Mycena</taxon>
    </lineage>
</organism>
<reference evidence="3" key="1">
    <citation type="submission" date="2023-03" db="EMBL/GenBank/DDBJ databases">
        <title>Massive genome expansion in bonnet fungi (Mycena s.s.) driven by repeated elements and novel gene families across ecological guilds.</title>
        <authorList>
            <consortium name="Lawrence Berkeley National Laboratory"/>
            <person name="Harder C.B."/>
            <person name="Miyauchi S."/>
            <person name="Viragh M."/>
            <person name="Kuo A."/>
            <person name="Thoen E."/>
            <person name="Andreopoulos B."/>
            <person name="Lu D."/>
            <person name="Skrede I."/>
            <person name="Drula E."/>
            <person name="Henrissat B."/>
            <person name="Morin E."/>
            <person name="Kohler A."/>
            <person name="Barry K."/>
            <person name="LaButti K."/>
            <person name="Morin E."/>
            <person name="Salamov A."/>
            <person name="Lipzen A."/>
            <person name="Mereny Z."/>
            <person name="Hegedus B."/>
            <person name="Baldrian P."/>
            <person name="Stursova M."/>
            <person name="Weitz H."/>
            <person name="Taylor A."/>
            <person name="Grigoriev I.V."/>
            <person name="Nagy L.G."/>
            <person name="Martin F."/>
            <person name="Kauserud H."/>
        </authorList>
    </citation>
    <scope>NUCLEOTIDE SEQUENCE</scope>
    <source>
        <strain evidence="3">CBHHK200</strain>
    </source>
</reference>
<feature type="compositionally biased region" description="Low complexity" evidence="1">
    <location>
        <begin position="104"/>
        <end position="118"/>
    </location>
</feature>
<proteinExistence type="predicted"/>
<keyword evidence="4" id="KW-1185">Reference proteome</keyword>
<keyword evidence="2" id="KW-0472">Membrane</keyword>